<keyword evidence="2" id="KW-1185">Reference proteome</keyword>
<protein>
    <submittedName>
        <fullName evidence="1">Type II toxin-antitoxin system YhaV family toxin</fullName>
    </submittedName>
</protein>
<organism evidence="1 2">
    <name type="scientific">Parapusillimonas granuli</name>
    <dbReference type="NCBI Taxonomy" id="380911"/>
    <lineage>
        <taxon>Bacteria</taxon>
        <taxon>Pseudomonadati</taxon>
        <taxon>Pseudomonadota</taxon>
        <taxon>Betaproteobacteria</taxon>
        <taxon>Burkholderiales</taxon>
        <taxon>Alcaligenaceae</taxon>
        <taxon>Parapusillimonas</taxon>
    </lineage>
</organism>
<sequence>MSNATKIGPSHHWRGAKIGRRFRLFFQYVSKAKIIAYACVKDESSVNLMQDICLSDDDRCGLARYMDASESHWMQADNRR</sequence>
<evidence type="ECO:0000313" key="1">
    <source>
        <dbReference type="EMBL" id="NYT49308.1"/>
    </source>
</evidence>
<dbReference type="GO" id="GO:0004540">
    <property type="term" value="F:RNA nuclease activity"/>
    <property type="evidence" value="ECO:0007669"/>
    <property type="project" value="InterPro"/>
</dbReference>
<name>A0A853FWV7_9BURK</name>
<dbReference type="InterPro" id="IPR021679">
    <property type="entry name" value="Toxin_endonuclease_YhaV"/>
</dbReference>
<reference evidence="1 2" key="1">
    <citation type="submission" date="2020-07" db="EMBL/GenBank/DDBJ databases">
        <title>Taxonomic revisions and descriptions of new bacterial species based on genomic comparisons in the high-G+C-content subgroup of the family Alcaligenaceae.</title>
        <authorList>
            <person name="Szabo A."/>
            <person name="Felfoldi T."/>
        </authorList>
    </citation>
    <scope>NUCLEOTIDE SEQUENCE [LARGE SCALE GENOMIC DNA]</scope>
    <source>
        <strain evidence="1 2">LMG 24012</strain>
    </source>
</reference>
<dbReference type="Proteomes" id="UP000559809">
    <property type="component" value="Unassembled WGS sequence"/>
</dbReference>
<comment type="caution">
    <text evidence="1">The sequence shown here is derived from an EMBL/GenBank/DDBJ whole genome shotgun (WGS) entry which is preliminary data.</text>
</comment>
<evidence type="ECO:0000313" key="2">
    <source>
        <dbReference type="Proteomes" id="UP000559809"/>
    </source>
</evidence>
<proteinExistence type="predicted"/>
<gene>
    <name evidence="1" type="ORF">H0A72_08300</name>
</gene>
<dbReference type="Pfam" id="PF11663">
    <property type="entry name" value="Toxin_YhaV"/>
    <property type="match status" value="1"/>
</dbReference>
<accession>A0A853FWV7</accession>
<dbReference type="EMBL" id="JACCEM010000004">
    <property type="protein sequence ID" value="NYT49308.1"/>
    <property type="molecule type" value="Genomic_DNA"/>
</dbReference>
<dbReference type="AlphaFoldDB" id="A0A853FWV7"/>
<dbReference type="GO" id="GO:0110001">
    <property type="term" value="C:toxin-antitoxin complex"/>
    <property type="evidence" value="ECO:0007669"/>
    <property type="project" value="InterPro"/>
</dbReference>